<dbReference type="PANTHER" id="PTHR10458:SF22">
    <property type="entry name" value="PEPTIDE DEFORMYLASE"/>
    <property type="match status" value="1"/>
</dbReference>
<sequence>MIITNNEEILRVNCEDVLPDEVGNLVSLLESELDRANRLGRGGIGLAAPQIGIAKKIAIIRLDKARNISFDLVNCKIVKSYDPCIFRDEGCLSFPGRIENTTRFQEIYVTNNLVYPHSFIATGLTSVVCQHEIDHLSGTLFMDRLANTPTSIKKNKLGPNDLCNCGSNKKYKKCCSRII</sequence>
<proteinExistence type="inferred from homology"/>
<protein>
    <submittedName>
        <fullName evidence="2">Def N-formylmethionyl-tRNA deformylase</fullName>
    </submittedName>
</protein>
<dbReference type="SUPFAM" id="SSF103642">
    <property type="entry name" value="Sec-C motif"/>
    <property type="match status" value="1"/>
</dbReference>
<reference evidence="2" key="1">
    <citation type="submission" date="2020-05" db="EMBL/GenBank/DDBJ databases">
        <authorList>
            <person name="Chiriac C."/>
            <person name="Salcher M."/>
            <person name="Ghai R."/>
            <person name="Kavagutti S V."/>
        </authorList>
    </citation>
    <scope>NUCLEOTIDE SEQUENCE</scope>
</reference>
<dbReference type="GO" id="GO:0042586">
    <property type="term" value="F:peptide deformylase activity"/>
    <property type="evidence" value="ECO:0007669"/>
    <property type="project" value="InterPro"/>
</dbReference>
<gene>
    <name evidence="2" type="ORF">UFOVP1290_563</name>
</gene>
<evidence type="ECO:0000256" key="1">
    <source>
        <dbReference type="ARBA" id="ARBA00010759"/>
    </source>
</evidence>
<comment type="similarity">
    <text evidence="1">Belongs to the polypeptide deformylase family.</text>
</comment>
<dbReference type="PANTHER" id="PTHR10458">
    <property type="entry name" value="PEPTIDE DEFORMYLASE"/>
    <property type="match status" value="1"/>
</dbReference>
<dbReference type="Pfam" id="PF01327">
    <property type="entry name" value="Pep_deformylase"/>
    <property type="match status" value="1"/>
</dbReference>
<dbReference type="Gene3D" id="3.90.45.10">
    <property type="entry name" value="Peptide deformylase"/>
    <property type="match status" value="1"/>
</dbReference>
<accession>A0A6J5RI59</accession>
<dbReference type="InterPro" id="IPR023635">
    <property type="entry name" value="Peptide_deformylase"/>
</dbReference>
<name>A0A6J5RI59_9CAUD</name>
<dbReference type="SUPFAM" id="SSF56420">
    <property type="entry name" value="Peptide deformylase"/>
    <property type="match status" value="1"/>
</dbReference>
<evidence type="ECO:0000313" key="2">
    <source>
        <dbReference type="EMBL" id="CAB4197043.1"/>
    </source>
</evidence>
<dbReference type="PRINTS" id="PR01576">
    <property type="entry name" value="PDEFORMYLASE"/>
</dbReference>
<organism evidence="2">
    <name type="scientific">uncultured Caudovirales phage</name>
    <dbReference type="NCBI Taxonomy" id="2100421"/>
    <lineage>
        <taxon>Viruses</taxon>
        <taxon>Duplodnaviria</taxon>
        <taxon>Heunggongvirae</taxon>
        <taxon>Uroviricota</taxon>
        <taxon>Caudoviricetes</taxon>
        <taxon>Peduoviridae</taxon>
        <taxon>Maltschvirus</taxon>
        <taxon>Maltschvirus maltsch</taxon>
    </lineage>
</organism>
<dbReference type="PIRSF" id="PIRSF004749">
    <property type="entry name" value="Pep_def"/>
    <property type="match status" value="1"/>
</dbReference>
<dbReference type="HAMAP" id="MF_00163">
    <property type="entry name" value="Pep_deformylase"/>
    <property type="match status" value="1"/>
</dbReference>
<dbReference type="Pfam" id="PF02810">
    <property type="entry name" value="SEC-C"/>
    <property type="match status" value="1"/>
</dbReference>
<dbReference type="InterPro" id="IPR036821">
    <property type="entry name" value="Peptide_deformylase_sf"/>
</dbReference>
<dbReference type="InterPro" id="IPR004027">
    <property type="entry name" value="SEC_C_motif"/>
</dbReference>
<dbReference type="EMBL" id="LR797252">
    <property type="protein sequence ID" value="CAB4197043.1"/>
    <property type="molecule type" value="Genomic_DNA"/>
</dbReference>